<keyword evidence="2" id="KW-1185">Reference proteome</keyword>
<gene>
    <name evidence="1" type="ORF">AWRI4619_LOCUS3649</name>
</gene>
<reference evidence="1" key="1">
    <citation type="submission" date="2020-06" db="EMBL/GenBank/DDBJ databases">
        <authorList>
            <person name="Onetto C."/>
        </authorList>
    </citation>
    <scope>NUCLEOTIDE SEQUENCE</scope>
</reference>
<proteinExistence type="predicted"/>
<accession>A0A9N8P7Z3</accession>
<dbReference type="EMBL" id="CAIJEN010000004">
    <property type="protein sequence ID" value="CAD0085132.1"/>
    <property type="molecule type" value="Genomic_DNA"/>
</dbReference>
<organism evidence="1 2">
    <name type="scientific">Aureobasidium vineae</name>
    <dbReference type="NCBI Taxonomy" id="2773715"/>
    <lineage>
        <taxon>Eukaryota</taxon>
        <taxon>Fungi</taxon>
        <taxon>Dikarya</taxon>
        <taxon>Ascomycota</taxon>
        <taxon>Pezizomycotina</taxon>
        <taxon>Dothideomycetes</taxon>
        <taxon>Dothideomycetidae</taxon>
        <taxon>Dothideales</taxon>
        <taxon>Saccotheciaceae</taxon>
        <taxon>Aureobasidium</taxon>
    </lineage>
</organism>
<sequence length="87" mass="10282">IRYALQQQQPRRHLSIAHAPSRFKTPRFWRIQTLTLLANAVEDWYEAETYQQAAEMLYKSTRILFPPGCDDGMDAALYRNRLLLDQL</sequence>
<feature type="non-terminal residue" evidence="1">
    <location>
        <position position="87"/>
    </location>
</feature>
<evidence type="ECO:0000313" key="1">
    <source>
        <dbReference type="EMBL" id="CAD0085132.1"/>
    </source>
</evidence>
<dbReference type="Proteomes" id="UP000716446">
    <property type="component" value="Unassembled WGS sequence"/>
</dbReference>
<dbReference type="AlphaFoldDB" id="A0A9N8P7Z3"/>
<comment type="caution">
    <text evidence="1">The sequence shown here is derived from an EMBL/GenBank/DDBJ whole genome shotgun (WGS) entry which is preliminary data.</text>
</comment>
<evidence type="ECO:0000313" key="2">
    <source>
        <dbReference type="Proteomes" id="UP000716446"/>
    </source>
</evidence>
<protein>
    <submittedName>
        <fullName evidence="1">Uncharacterized protein</fullName>
    </submittedName>
</protein>
<name>A0A9N8P7Z3_9PEZI</name>
<feature type="non-terminal residue" evidence="1">
    <location>
        <position position="1"/>
    </location>
</feature>